<comment type="caution">
    <text evidence="2">The sequence shown here is derived from an EMBL/GenBank/DDBJ whole genome shotgun (WGS) entry which is preliminary data.</text>
</comment>
<keyword evidence="1" id="KW-1133">Transmembrane helix</keyword>
<proteinExistence type="predicted"/>
<dbReference type="EMBL" id="SNXR01000018">
    <property type="protein sequence ID" value="TDP57599.1"/>
    <property type="molecule type" value="Genomic_DNA"/>
</dbReference>
<sequence>METPKKSSWKNSYTWVLIANAIYIIIFFVLMQLFF</sequence>
<keyword evidence="3" id="KW-1185">Reference proteome</keyword>
<evidence type="ECO:0000256" key="1">
    <source>
        <dbReference type="SAM" id="Phobius"/>
    </source>
</evidence>
<name>A0A4R6Q8V7_9FLAO</name>
<gene>
    <name evidence="2" type="ORF">BC748_2813</name>
</gene>
<protein>
    <submittedName>
        <fullName evidence="2">Uncharacterized protein</fullName>
    </submittedName>
</protein>
<accession>A0A4R6Q8V7</accession>
<evidence type="ECO:0000313" key="3">
    <source>
        <dbReference type="Proteomes" id="UP000295260"/>
    </source>
</evidence>
<reference evidence="2 3" key="1">
    <citation type="submission" date="2019-03" db="EMBL/GenBank/DDBJ databases">
        <title>Genomic Encyclopedia of Archaeal and Bacterial Type Strains, Phase II (KMG-II): from individual species to whole genera.</title>
        <authorList>
            <person name="Goeker M."/>
        </authorList>
    </citation>
    <scope>NUCLEOTIDE SEQUENCE [LARGE SCALE GENOMIC DNA]</scope>
    <source>
        <strain evidence="2 3">DSM 25687</strain>
    </source>
</reference>
<keyword evidence="1" id="KW-0812">Transmembrane</keyword>
<keyword evidence="1" id="KW-0472">Membrane</keyword>
<dbReference type="Proteomes" id="UP000295260">
    <property type="component" value="Unassembled WGS sequence"/>
</dbReference>
<evidence type="ECO:0000313" key="2">
    <source>
        <dbReference type="EMBL" id="TDP57599.1"/>
    </source>
</evidence>
<feature type="transmembrane region" description="Helical" evidence="1">
    <location>
        <begin position="12"/>
        <end position="34"/>
    </location>
</feature>
<dbReference type="AlphaFoldDB" id="A0A4R6Q8V7"/>
<organism evidence="2 3">
    <name type="scientific">Flavobacterium dankookense</name>
    <dbReference type="NCBI Taxonomy" id="706186"/>
    <lineage>
        <taxon>Bacteria</taxon>
        <taxon>Pseudomonadati</taxon>
        <taxon>Bacteroidota</taxon>
        <taxon>Flavobacteriia</taxon>
        <taxon>Flavobacteriales</taxon>
        <taxon>Flavobacteriaceae</taxon>
        <taxon>Flavobacterium</taxon>
    </lineage>
</organism>